<sequence length="81" mass="8744">MGTDGFVIGLVRIVEFGSGSGRKLLADYANKGRAVRSGGKEGYEAVHFADRVDVRGLEIKVHRGSRAIMNRIAKSLLQDVA</sequence>
<gene>
    <name evidence="1" type="ORF">RIB2604_02008950</name>
</gene>
<name>A0A146FMC4_ASPKA</name>
<dbReference type="AlphaFoldDB" id="A0A146FMC4"/>
<accession>A0A146FMC4</accession>
<comment type="caution">
    <text evidence="1">The sequence shown here is derived from an EMBL/GenBank/DDBJ whole genome shotgun (WGS) entry which is preliminary data.</text>
</comment>
<proteinExistence type="predicted"/>
<reference evidence="2" key="2">
    <citation type="submission" date="2016-02" db="EMBL/GenBank/DDBJ databases">
        <title>Genome sequencing of Aspergillus luchuensis NBRC 4314.</title>
        <authorList>
            <person name="Yamada O."/>
        </authorList>
    </citation>
    <scope>NUCLEOTIDE SEQUENCE [LARGE SCALE GENOMIC DNA]</scope>
    <source>
        <strain evidence="2">RIB 2604</strain>
    </source>
</reference>
<protein>
    <submittedName>
        <fullName evidence="1">C6 finger domain protein</fullName>
    </submittedName>
</protein>
<reference evidence="1 2" key="1">
    <citation type="journal article" date="2016" name="DNA Res.">
        <title>Genome sequence of Aspergillus luchuensis NBRC 4314.</title>
        <authorList>
            <person name="Yamada O."/>
            <person name="Machida M."/>
            <person name="Hosoyama A."/>
            <person name="Goto M."/>
            <person name="Takahashi T."/>
            <person name="Futagami T."/>
            <person name="Yamagata Y."/>
            <person name="Takeuchi M."/>
            <person name="Kobayashi T."/>
            <person name="Koike H."/>
            <person name="Abe K."/>
            <person name="Asai K."/>
            <person name="Arita M."/>
            <person name="Fujita N."/>
            <person name="Fukuda K."/>
            <person name="Higa K."/>
            <person name="Horikawa H."/>
            <person name="Ishikawa T."/>
            <person name="Jinno K."/>
            <person name="Kato Y."/>
            <person name="Kirimura K."/>
            <person name="Mizutani O."/>
            <person name="Nakasone K."/>
            <person name="Sano M."/>
            <person name="Shiraishi Y."/>
            <person name="Tsukahara M."/>
            <person name="Gomi K."/>
        </authorList>
    </citation>
    <scope>NUCLEOTIDE SEQUENCE [LARGE SCALE GENOMIC DNA]</scope>
    <source>
        <strain evidence="1 2">RIB 2604</strain>
    </source>
</reference>
<dbReference type="EMBL" id="BCWF01000020">
    <property type="protein sequence ID" value="GAT26313.1"/>
    <property type="molecule type" value="Genomic_DNA"/>
</dbReference>
<evidence type="ECO:0000313" key="1">
    <source>
        <dbReference type="EMBL" id="GAT26313.1"/>
    </source>
</evidence>
<evidence type="ECO:0000313" key="2">
    <source>
        <dbReference type="Proteomes" id="UP000075230"/>
    </source>
</evidence>
<dbReference type="Proteomes" id="UP000075230">
    <property type="component" value="Unassembled WGS sequence"/>
</dbReference>
<organism evidence="1 2">
    <name type="scientific">Aspergillus kawachii</name>
    <name type="common">White koji mold</name>
    <name type="synonym">Aspergillus awamori var. kawachi</name>
    <dbReference type="NCBI Taxonomy" id="1069201"/>
    <lineage>
        <taxon>Eukaryota</taxon>
        <taxon>Fungi</taxon>
        <taxon>Dikarya</taxon>
        <taxon>Ascomycota</taxon>
        <taxon>Pezizomycotina</taxon>
        <taxon>Eurotiomycetes</taxon>
        <taxon>Eurotiomycetidae</taxon>
        <taxon>Eurotiales</taxon>
        <taxon>Aspergillaceae</taxon>
        <taxon>Aspergillus</taxon>
        <taxon>Aspergillus subgen. Circumdati</taxon>
    </lineage>
</organism>